<feature type="non-terminal residue" evidence="1">
    <location>
        <position position="1"/>
    </location>
</feature>
<dbReference type="EMBL" id="UINC01045448">
    <property type="protein sequence ID" value="SVB52218.1"/>
    <property type="molecule type" value="Genomic_DNA"/>
</dbReference>
<name>A0A382ENF3_9ZZZZ</name>
<protein>
    <recommendedName>
        <fullName evidence="2">TonB-dependent receptor-like beta-barrel domain-containing protein</fullName>
    </recommendedName>
</protein>
<organism evidence="1">
    <name type="scientific">marine metagenome</name>
    <dbReference type="NCBI Taxonomy" id="408172"/>
    <lineage>
        <taxon>unclassified sequences</taxon>
        <taxon>metagenomes</taxon>
        <taxon>ecological metagenomes</taxon>
    </lineage>
</organism>
<accession>A0A382ENF3</accession>
<dbReference type="AlphaFoldDB" id="A0A382ENF3"/>
<gene>
    <name evidence="1" type="ORF">METZ01_LOCUS205072</name>
</gene>
<sequence>GVNVVVNKMKKYNNTGSYLENTAAQSYQWLGQAREVGLLLRSYTTVKDTDYALLYKSEPEGHRIGFEVDGEVSSVNIYNEITYLWGTDKISMPGSYQGNLLKNYFVNVLGASYRFNNNLQITAEHLFNEMGDSDNLDASNIRYKNGLNTSLNEHISGVFLNYEFNPLLVGKYDGKLAWQDSSHQHNLTLTKSITDSVDFIVGGQINIGDRPTGSNWQNPNIQSEFGNYTNTYYLKFNCYF</sequence>
<proteinExistence type="predicted"/>
<evidence type="ECO:0000313" key="1">
    <source>
        <dbReference type="EMBL" id="SVB52218.1"/>
    </source>
</evidence>
<evidence type="ECO:0008006" key="2">
    <source>
        <dbReference type="Google" id="ProtNLM"/>
    </source>
</evidence>
<reference evidence="1" key="1">
    <citation type="submission" date="2018-05" db="EMBL/GenBank/DDBJ databases">
        <authorList>
            <person name="Lanie J.A."/>
            <person name="Ng W.-L."/>
            <person name="Kazmierczak K.M."/>
            <person name="Andrzejewski T.M."/>
            <person name="Davidsen T.M."/>
            <person name="Wayne K.J."/>
            <person name="Tettelin H."/>
            <person name="Glass J.I."/>
            <person name="Rusch D."/>
            <person name="Podicherti R."/>
            <person name="Tsui H.-C.T."/>
            <person name="Winkler M.E."/>
        </authorList>
    </citation>
    <scope>NUCLEOTIDE SEQUENCE</scope>
</reference>